<evidence type="ECO:0000313" key="2">
    <source>
        <dbReference type="EMBL" id="KAF7512193.1"/>
    </source>
</evidence>
<accession>A0A8H7AN80</accession>
<dbReference type="Gene3D" id="6.20.50.20">
    <property type="match status" value="1"/>
</dbReference>
<dbReference type="Pfam" id="PF04032">
    <property type="entry name" value="Rpr2"/>
    <property type="match status" value="1"/>
</dbReference>
<name>A0A8H7AN80_9EURO</name>
<keyword evidence="3" id="KW-1185">Reference proteome</keyword>
<dbReference type="GO" id="GO:0006396">
    <property type="term" value="P:RNA processing"/>
    <property type="evidence" value="ECO:0007669"/>
    <property type="project" value="InterPro"/>
</dbReference>
<feature type="region of interest" description="Disordered" evidence="1">
    <location>
        <begin position="136"/>
        <end position="189"/>
    </location>
</feature>
<evidence type="ECO:0000313" key="3">
    <source>
        <dbReference type="Proteomes" id="UP000606974"/>
    </source>
</evidence>
<feature type="compositionally biased region" description="Polar residues" evidence="1">
    <location>
        <begin position="136"/>
        <end position="146"/>
    </location>
</feature>
<protein>
    <submittedName>
        <fullName evidence="2">Uncharacterized protein</fullName>
    </submittedName>
</protein>
<evidence type="ECO:0000256" key="1">
    <source>
        <dbReference type="SAM" id="MobiDB-lite"/>
    </source>
</evidence>
<dbReference type="Proteomes" id="UP000606974">
    <property type="component" value="Unassembled WGS sequence"/>
</dbReference>
<proteinExistence type="predicted"/>
<dbReference type="InterPro" id="IPR007175">
    <property type="entry name" value="Rpr2/Snm1/Rpp21"/>
</dbReference>
<dbReference type="OrthoDB" id="438080at2759"/>
<sequence>MSASNRAANLKSIFLQNAARSVAMDCPSTASYLVSESVQFQLASGPQNEALPSHQRQSFCTACGSIFIPGLNCSIVRGDRSGVEHKSRKVQRRTVVYRCQACFHHTTFCLPSPKASHSSTEDKDCTRSRILNFQSNQEVSSTNAVPQKQSSKKRAKARKEKEGLQSMLKKSREDTKTSPQLSLLDFMMA</sequence>
<gene>
    <name evidence="2" type="ORF">GJ744_002355</name>
</gene>
<organism evidence="2 3">
    <name type="scientific">Endocarpon pusillum</name>
    <dbReference type="NCBI Taxonomy" id="364733"/>
    <lineage>
        <taxon>Eukaryota</taxon>
        <taxon>Fungi</taxon>
        <taxon>Dikarya</taxon>
        <taxon>Ascomycota</taxon>
        <taxon>Pezizomycotina</taxon>
        <taxon>Eurotiomycetes</taxon>
        <taxon>Chaetothyriomycetidae</taxon>
        <taxon>Verrucariales</taxon>
        <taxon>Verrucariaceae</taxon>
        <taxon>Endocarpon</taxon>
    </lineage>
</organism>
<reference evidence="2" key="1">
    <citation type="submission" date="2020-02" db="EMBL/GenBank/DDBJ databases">
        <authorList>
            <person name="Palmer J.M."/>
        </authorList>
    </citation>
    <scope>NUCLEOTIDE SEQUENCE</scope>
    <source>
        <strain evidence="2">EPUS1.4</strain>
        <tissue evidence="2">Thallus</tissue>
    </source>
</reference>
<comment type="caution">
    <text evidence="2">The sequence shown here is derived from an EMBL/GenBank/DDBJ whole genome shotgun (WGS) entry which is preliminary data.</text>
</comment>
<dbReference type="EMBL" id="JAACFV010000014">
    <property type="protein sequence ID" value="KAF7512193.1"/>
    <property type="molecule type" value="Genomic_DNA"/>
</dbReference>
<dbReference type="AlphaFoldDB" id="A0A8H7AN80"/>